<evidence type="ECO:0000256" key="1">
    <source>
        <dbReference type="ARBA" id="ARBA00007689"/>
    </source>
</evidence>
<dbReference type="InterPro" id="IPR051807">
    <property type="entry name" value="Sec-metab_biosynth-assoc"/>
</dbReference>
<evidence type="ECO:0000313" key="3">
    <source>
        <dbReference type="EMBL" id="MBB5687955.1"/>
    </source>
</evidence>
<dbReference type="Pfam" id="PF03795">
    <property type="entry name" value="YCII"/>
    <property type="match status" value="1"/>
</dbReference>
<keyword evidence="4" id="KW-1185">Reference proteome</keyword>
<dbReference type="AlphaFoldDB" id="A0A840XHL7"/>
<dbReference type="PANTHER" id="PTHR33606">
    <property type="entry name" value="PROTEIN YCII"/>
    <property type="match status" value="1"/>
</dbReference>
<sequence>MLFAVTIEDKPGMAATRRAVRAEHIAWLERHREMLVIAGPIMDAEGNSIGSVRVIEAPDRAAVEALTEGDPFARAGCFARVSINPYRIVFKDGAKAE</sequence>
<dbReference type="SUPFAM" id="SSF54909">
    <property type="entry name" value="Dimeric alpha+beta barrel"/>
    <property type="match status" value="1"/>
</dbReference>
<reference evidence="3 4" key="1">
    <citation type="submission" date="2020-08" db="EMBL/GenBank/DDBJ databases">
        <title>Genomic Encyclopedia of Type Strains, Phase IV (KMG-IV): sequencing the most valuable type-strain genomes for metagenomic binning, comparative biology and taxonomic classification.</title>
        <authorList>
            <person name="Goeker M."/>
        </authorList>
    </citation>
    <scope>NUCLEOTIDE SEQUENCE [LARGE SCALE GENOMIC DNA]</scope>
    <source>
        <strain evidence="3 4">DSM 25895</strain>
    </source>
</reference>
<protein>
    <recommendedName>
        <fullName evidence="2">YCII-related domain-containing protein</fullName>
    </recommendedName>
</protein>
<dbReference type="PANTHER" id="PTHR33606:SF3">
    <property type="entry name" value="PROTEIN YCII"/>
    <property type="match status" value="1"/>
</dbReference>
<gene>
    <name evidence="3" type="ORF">FHS88_000065</name>
</gene>
<comment type="similarity">
    <text evidence="1">Belongs to the YciI family.</text>
</comment>
<dbReference type="Gene3D" id="3.30.70.1060">
    <property type="entry name" value="Dimeric alpha+beta barrel"/>
    <property type="match status" value="1"/>
</dbReference>
<comment type="caution">
    <text evidence="3">The sequence shown here is derived from an EMBL/GenBank/DDBJ whole genome shotgun (WGS) entry which is preliminary data.</text>
</comment>
<evidence type="ECO:0000259" key="2">
    <source>
        <dbReference type="Pfam" id="PF03795"/>
    </source>
</evidence>
<name>A0A840XHL7_9PROT</name>
<feature type="domain" description="YCII-related" evidence="2">
    <location>
        <begin position="1"/>
        <end position="85"/>
    </location>
</feature>
<proteinExistence type="inferred from homology"/>
<organism evidence="3 4">
    <name type="scientific">Neoroseomonas alkaliterrae</name>
    <dbReference type="NCBI Taxonomy" id="1452450"/>
    <lineage>
        <taxon>Bacteria</taxon>
        <taxon>Pseudomonadati</taxon>
        <taxon>Pseudomonadota</taxon>
        <taxon>Alphaproteobacteria</taxon>
        <taxon>Acetobacterales</taxon>
        <taxon>Acetobacteraceae</taxon>
        <taxon>Neoroseomonas</taxon>
    </lineage>
</organism>
<dbReference type="InterPro" id="IPR005545">
    <property type="entry name" value="YCII"/>
</dbReference>
<dbReference type="RefSeq" id="WP_184480116.1">
    <property type="nucleotide sequence ID" value="NZ_JAAEDJ010000089.1"/>
</dbReference>
<dbReference type="Proteomes" id="UP000562254">
    <property type="component" value="Unassembled WGS sequence"/>
</dbReference>
<dbReference type="InterPro" id="IPR011008">
    <property type="entry name" value="Dimeric_a/b-barrel"/>
</dbReference>
<dbReference type="EMBL" id="JACIJE010000001">
    <property type="protein sequence ID" value="MBB5687955.1"/>
    <property type="molecule type" value="Genomic_DNA"/>
</dbReference>
<accession>A0A840XHL7</accession>
<evidence type="ECO:0000313" key="4">
    <source>
        <dbReference type="Proteomes" id="UP000562254"/>
    </source>
</evidence>